<evidence type="ECO:0000313" key="2">
    <source>
        <dbReference type="EMBL" id="KAF1832833.1"/>
    </source>
</evidence>
<gene>
    <name evidence="2" type="ORF">BDW02DRAFT_570641</name>
</gene>
<evidence type="ECO:0000313" key="3">
    <source>
        <dbReference type="Proteomes" id="UP000800040"/>
    </source>
</evidence>
<organism evidence="2 3">
    <name type="scientific">Decorospora gaudefroyi</name>
    <dbReference type="NCBI Taxonomy" id="184978"/>
    <lineage>
        <taxon>Eukaryota</taxon>
        <taxon>Fungi</taxon>
        <taxon>Dikarya</taxon>
        <taxon>Ascomycota</taxon>
        <taxon>Pezizomycotina</taxon>
        <taxon>Dothideomycetes</taxon>
        <taxon>Pleosporomycetidae</taxon>
        <taxon>Pleosporales</taxon>
        <taxon>Pleosporineae</taxon>
        <taxon>Pleosporaceae</taxon>
        <taxon>Decorospora</taxon>
    </lineage>
</organism>
<reference evidence="2" key="1">
    <citation type="submission" date="2020-01" db="EMBL/GenBank/DDBJ databases">
        <authorList>
            <consortium name="DOE Joint Genome Institute"/>
            <person name="Haridas S."/>
            <person name="Albert R."/>
            <person name="Binder M."/>
            <person name="Bloem J."/>
            <person name="Labutti K."/>
            <person name="Salamov A."/>
            <person name="Andreopoulos B."/>
            <person name="Baker S.E."/>
            <person name="Barry K."/>
            <person name="Bills G."/>
            <person name="Bluhm B.H."/>
            <person name="Cannon C."/>
            <person name="Castanera R."/>
            <person name="Culley D.E."/>
            <person name="Daum C."/>
            <person name="Ezra D."/>
            <person name="Gonzalez J.B."/>
            <person name="Henrissat B."/>
            <person name="Kuo A."/>
            <person name="Liang C."/>
            <person name="Lipzen A."/>
            <person name="Lutzoni F."/>
            <person name="Magnuson J."/>
            <person name="Mondo S."/>
            <person name="Nolan M."/>
            <person name="Ohm R."/>
            <person name="Pangilinan J."/>
            <person name="Park H.-J."/>
            <person name="Ramirez L."/>
            <person name="Alfaro M."/>
            <person name="Sun H."/>
            <person name="Tritt A."/>
            <person name="Yoshinaga Y."/>
            <person name="Zwiers L.-H."/>
            <person name="Turgeon B.G."/>
            <person name="Goodwin S.B."/>
            <person name="Spatafora J.W."/>
            <person name="Crous P.W."/>
            <person name="Grigoriev I.V."/>
        </authorList>
    </citation>
    <scope>NUCLEOTIDE SEQUENCE</scope>
    <source>
        <strain evidence="2">P77</strain>
    </source>
</reference>
<protein>
    <recommendedName>
        <fullName evidence="1">NERD domain-containing protein</fullName>
    </recommendedName>
</protein>
<dbReference type="AlphaFoldDB" id="A0A6A5KHF4"/>
<feature type="domain" description="NERD" evidence="1">
    <location>
        <begin position="1"/>
        <end position="60"/>
    </location>
</feature>
<proteinExistence type="predicted"/>
<dbReference type="Proteomes" id="UP000800040">
    <property type="component" value="Unassembled WGS sequence"/>
</dbReference>
<dbReference type="PROSITE" id="PS50965">
    <property type="entry name" value="NERD"/>
    <property type="match status" value="1"/>
</dbReference>
<dbReference type="EMBL" id="ML975330">
    <property type="protein sequence ID" value="KAF1832833.1"/>
    <property type="molecule type" value="Genomic_DNA"/>
</dbReference>
<keyword evidence="3" id="KW-1185">Reference proteome</keyword>
<name>A0A6A5KHF4_9PLEO</name>
<dbReference type="InterPro" id="IPR011528">
    <property type="entry name" value="NERD"/>
</dbReference>
<evidence type="ECO:0000259" key="1">
    <source>
        <dbReference type="PROSITE" id="PS50965"/>
    </source>
</evidence>
<sequence>MPCHTTSPWLARHFKRLLDHVIISDGGMVVIDDYSITGTVEAAYTESYILLAPIRTNNHY</sequence>
<accession>A0A6A5KHF4</accession>